<dbReference type="PROSITE" id="PS00933">
    <property type="entry name" value="FGGY_KINASES_1"/>
    <property type="match status" value="1"/>
</dbReference>
<dbReference type="PROSITE" id="PS00445">
    <property type="entry name" value="FGGY_KINASES_2"/>
    <property type="match status" value="1"/>
</dbReference>
<dbReference type="InterPro" id="IPR050406">
    <property type="entry name" value="FGGY_Carb_Kinase"/>
</dbReference>
<evidence type="ECO:0000256" key="1">
    <source>
        <dbReference type="ARBA" id="ARBA00009156"/>
    </source>
</evidence>
<evidence type="ECO:0000256" key="2">
    <source>
        <dbReference type="ARBA" id="ARBA00022679"/>
    </source>
</evidence>
<dbReference type="InterPro" id="IPR018485">
    <property type="entry name" value="FGGY_C"/>
</dbReference>
<dbReference type="EC" id="2.7.1.12" evidence="7"/>
<dbReference type="Pfam" id="PF00370">
    <property type="entry name" value="FGGY_N"/>
    <property type="match status" value="1"/>
</dbReference>
<sequence length="512" mass="57847">MNYIIGIDIGTTSTKAVLYNEKGRVIESTHVGYPLYQETEDMAEQDVEEVFEAVIHTLKHIIRQSKIEVSKISGVSFSAAMHSLILVDEKVKPLTRLITWADNRAAKYSERLKENKQGKKLYEKTGTPIHPMTPLSKLIWLRNEEAEIFKQASYFIGIKEYIFYRLFGELKIDQSIASATGLYNIFTHTWEPEALKLAGITVDQLSEIVSTSYQFCDLNQSYADMIGLPKETIFIIGASDGVLSNLGVNAMEKDVLAVTIGTSAAVRTVIKEPIIDPKERLFCYVLDEEYYVLGGPVNNGGIILEWIRDQLFTSEKETAKQLGIDSYDLLTQIAERIPAGSDGLLFLPYLGGERAPIWDANARGTYFGLNHHHTRAHMLRSVLEGIIFNLYLVLIALEEVIPSVKSIQATGGFARSELWCQMLADIFEKKVNIPKSFESSCLGAAILGLRSLKIIDDLKEVEKMIGVTHDYLPQKDTFNAYQSLLPIFMRLTHQLQEEYREIAEYQRNSHNE</sequence>
<evidence type="ECO:0000313" key="7">
    <source>
        <dbReference type="EMBL" id="BBC61161.1"/>
    </source>
</evidence>
<accession>A0A2Z5Y2Z5</accession>
<dbReference type="Pfam" id="PF02782">
    <property type="entry name" value="FGGY_C"/>
    <property type="match status" value="1"/>
</dbReference>
<comment type="similarity">
    <text evidence="1 4">Belongs to the FGGY kinase family.</text>
</comment>
<reference evidence="7 8" key="1">
    <citation type="submission" date="2018-01" db="EMBL/GenBank/DDBJ databases">
        <title>Whole genome sequence of Melissococcus plutonius DAT561.</title>
        <authorList>
            <person name="Okumura K."/>
            <person name="Takamatsu D."/>
            <person name="Okura M."/>
        </authorList>
    </citation>
    <scope>NUCLEOTIDE SEQUENCE [LARGE SCALE GENOMIC DNA]</scope>
    <source>
        <strain evidence="7 8">DAT561</strain>
    </source>
</reference>
<evidence type="ECO:0000259" key="5">
    <source>
        <dbReference type="Pfam" id="PF00370"/>
    </source>
</evidence>
<dbReference type="PIRSF" id="PIRSF000538">
    <property type="entry name" value="GlpK"/>
    <property type="match status" value="1"/>
</dbReference>
<keyword evidence="3 4" id="KW-0418">Kinase</keyword>
<protein>
    <submittedName>
        <fullName evidence="7">Gluconokinase</fullName>
        <ecNumber evidence="7">2.7.1.12</ecNumber>
    </submittedName>
</protein>
<evidence type="ECO:0000313" key="8">
    <source>
        <dbReference type="Proteomes" id="UP000269226"/>
    </source>
</evidence>
<name>A0A2Z5Y2Z5_9ENTE</name>
<dbReference type="SUPFAM" id="SSF53067">
    <property type="entry name" value="Actin-like ATPase domain"/>
    <property type="match status" value="2"/>
</dbReference>
<dbReference type="InterPro" id="IPR006002">
    <property type="entry name" value="Gluconate_kinase"/>
</dbReference>
<evidence type="ECO:0000256" key="4">
    <source>
        <dbReference type="RuleBase" id="RU003733"/>
    </source>
</evidence>
<dbReference type="Gene3D" id="3.30.420.40">
    <property type="match status" value="2"/>
</dbReference>
<dbReference type="PANTHER" id="PTHR43095">
    <property type="entry name" value="SUGAR KINASE"/>
    <property type="match status" value="1"/>
</dbReference>
<dbReference type="PANTHER" id="PTHR43095:SF2">
    <property type="entry name" value="GLUCONOKINASE"/>
    <property type="match status" value="1"/>
</dbReference>
<dbReference type="CDD" id="cd07770">
    <property type="entry name" value="ASKHA_NBD_FGGY_GntK"/>
    <property type="match status" value="1"/>
</dbReference>
<feature type="domain" description="Carbohydrate kinase FGGY C-terminal" evidence="6">
    <location>
        <begin position="256"/>
        <end position="451"/>
    </location>
</feature>
<proteinExistence type="inferred from homology"/>
<organism evidence="7 8">
    <name type="scientific">Melissococcus plutonius</name>
    <dbReference type="NCBI Taxonomy" id="33970"/>
    <lineage>
        <taxon>Bacteria</taxon>
        <taxon>Bacillati</taxon>
        <taxon>Bacillota</taxon>
        <taxon>Bacilli</taxon>
        <taxon>Lactobacillales</taxon>
        <taxon>Enterococcaceae</taxon>
        <taxon>Melissococcus</taxon>
    </lineage>
</organism>
<dbReference type="EMBL" id="AP018492">
    <property type="protein sequence ID" value="BBC61161.1"/>
    <property type="molecule type" value="Genomic_DNA"/>
</dbReference>
<evidence type="ECO:0000256" key="3">
    <source>
        <dbReference type="ARBA" id="ARBA00022777"/>
    </source>
</evidence>
<dbReference type="InterPro" id="IPR018484">
    <property type="entry name" value="FGGY_N"/>
</dbReference>
<dbReference type="GeneID" id="57043597"/>
<feature type="domain" description="Carbohydrate kinase FGGY N-terminal" evidence="5">
    <location>
        <begin position="3"/>
        <end position="247"/>
    </location>
</feature>
<evidence type="ECO:0000259" key="6">
    <source>
        <dbReference type="Pfam" id="PF02782"/>
    </source>
</evidence>
<dbReference type="NCBIfam" id="TIGR01314">
    <property type="entry name" value="gntK_FGGY"/>
    <property type="match status" value="1"/>
</dbReference>
<dbReference type="InterPro" id="IPR018483">
    <property type="entry name" value="Carb_kinase_FGGY_CS"/>
</dbReference>
<dbReference type="Proteomes" id="UP000269226">
    <property type="component" value="Chromosome"/>
</dbReference>
<dbReference type="RefSeq" id="WP_015695057.1">
    <property type="nucleotide sequence ID" value="NZ_AP018492.1"/>
</dbReference>
<gene>
    <name evidence="7" type="ORF">DAT561_1051</name>
</gene>
<dbReference type="GO" id="GO:0019521">
    <property type="term" value="P:D-gluconate metabolic process"/>
    <property type="evidence" value="ECO:0007669"/>
    <property type="project" value="InterPro"/>
</dbReference>
<dbReference type="InterPro" id="IPR043129">
    <property type="entry name" value="ATPase_NBD"/>
</dbReference>
<keyword evidence="2 4" id="KW-0808">Transferase</keyword>
<dbReference type="GO" id="GO:0046316">
    <property type="term" value="F:gluconokinase activity"/>
    <property type="evidence" value="ECO:0007669"/>
    <property type="project" value="UniProtKB-EC"/>
</dbReference>
<dbReference type="InterPro" id="IPR000577">
    <property type="entry name" value="Carb_kinase_FGGY"/>
</dbReference>
<dbReference type="AlphaFoldDB" id="A0A2Z5Y2Z5"/>